<dbReference type="OrthoDB" id="2921803at2759"/>
<evidence type="ECO:0000313" key="2">
    <source>
        <dbReference type="EMBL" id="TCD65533.1"/>
    </source>
</evidence>
<accession>A0A4R0RFN0</accession>
<gene>
    <name evidence="2" type="ORF">EIP91_002542</name>
</gene>
<dbReference type="EMBL" id="RWJN01000176">
    <property type="protein sequence ID" value="TCD65533.1"/>
    <property type="molecule type" value="Genomic_DNA"/>
</dbReference>
<evidence type="ECO:0008006" key="4">
    <source>
        <dbReference type="Google" id="ProtNLM"/>
    </source>
</evidence>
<dbReference type="Proteomes" id="UP000292702">
    <property type="component" value="Unassembled WGS sequence"/>
</dbReference>
<organism evidence="2 3">
    <name type="scientific">Steccherinum ochraceum</name>
    <dbReference type="NCBI Taxonomy" id="92696"/>
    <lineage>
        <taxon>Eukaryota</taxon>
        <taxon>Fungi</taxon>
        <taxon>Dikarya</taxon>
        <taxon>Basidiomycota</taxon>
        <taxon>Agaricomycotina</taxon>
        <taxon>Agaricomycetes</taxon>
        <taxon>Polyporales</taxon>
        <taxon>Steccherinaceae</taxon>
        <taxon>Steccherinum</taxon>
    </lineage>
</organism>
<name>A0A4R0RFN0_9APHY</name>
<dbReference type="InterPro" id="IPR036047">
    <property type="entry name" value="F-box-like_dom_sf"/>
</dbReference>
<evidence type="ECO:0000256" key="1">
    <source>
        <dbReference type="SAM" id="MobiDB-lite"/>
    </source>
</evidence>
<proteinExistence type="predicted"/>
<keyword evidence="3" id="KW-1185">Reference proteome</keyword>
<dbReference type="AlphaFoldDB" id="A0A4R0RFN0"/>
<reference evidence="2 3" key="1">
    <citation type="submission" date="2018-11" db="EMBL/GenBank/DDBJ databases">
        <title>Genome assembly of Steccherinum ochraceum LE-BIN_3174, the white-rot fungus of the Steccherinaceae family (The Residual Polyporoid clade, Polyporales, Basidiomycota).</title>
        <authorList>
            <person name="Fedorova T.V."/>
            <person name="Glazunova O.A."/>
            <person name="Landesman E.O."/>
            <person name="Moiseenko K.V."/>
            <person name="Psurtseva N.V."/>
            <person name="Savinova O.S."/>
            <person name="Shakhova N.V."/>
            <person name="Tyazhelova T.V."/>
            <person name="Vasina D.V."/>
        </authorList>
    </citation>
    <scope>NUCLEOTIDE SEQUENCE [LARGE SCALE GENOMIC DNA]</scope>
    <source>
        <strain evidence="2 3">LE-BIN_3174</strain>
    </source>
</reference>
<sequence length="496" mass="56490">MSLTSQEYITPAQFFQFLDQFEEQDGPGEQKQQKQEEGERLTRSGEVVHHPGPRKCSRIPPELWDEIIGHLSEDLQTLKACSQASKQWLDRSRRHLFRSVALPGLQNANPHRGLITFLAFLLADTDQRRHIQNLRIFTKDSETEDPLEDPRRASVCKHDLQEVLLQLPNLRKLTLSRIRFRGCRTQCAMRSLKAIPISLKILTLEAGSWNDQIPNLFDIFSLFGDVDVLNALAIRFEAHGSDTTDDLLLSPVSPAPEHLRIRTVITEREENFYDEKVEGVFWKILQNSPSVRAVTGLRAYCGLGAAHPSLKQFMQNIKGTLVQLYLDLTGVLQDLEFDQEPIEWGWLALSSYPCMQSVAFALTLTNDALFGTYIPEPDEIIGEMFGESIRLINILFTASRSKSIRHVTVEVSFVLYYEREPDIGTVLASRVDWQTFREVLGRLDNLETLTFVVGGRVIDVCRPVLERVWEDLHARGVLRLKGVASGYGPPRLQIEE</sequence>
<dbReference type="SUPFAM" id="SSF81383">
    <property type="entry name" value="F-box domain"/>
    <property type="match status" value="1"/>
</dbReference>
<protein>
    <recommendedName>
        <fullName evidence="4">F-box domain-containing protein</fullName>
    </recommendedName>
</protein>
<feature type="region of interest" description="Disordered" evidence="1">
    <location>
        <begin position="24"/>
        <end position="55"/>
    </location>
</feature>
<feature type="compositionally biased region" description="Basic and acidic residues" evidence="1">
    <location>
        <begin position="31"/>
        <end position="49"/>
    </location>
</feature>
<dbReference type="STRING" id="92696.A0A4R0RFN0"/>
<evidence type="ECO:0000313" key="3">
    <source>
        <dbReference type="Proteomes" id="UP000292702"/>
    </source>
</evidence>
<comment type="caution">
    <text evidence="2">The sequence shown here is derived from an EMBL/GenBank/DDBJ whole genome shotgun (WGS) entry which is preliminary data.</text>
</comment>